<dbReference type="AlphaFoldDB" id="A0A8H6VQJ8"/>
<accession>A0A8H6VQJ8</accession>
<feature type="transmembrane region" description="Helical" evidence="3">
    <location>
        <begin position="62"/>
        <end position="81"/>
    </location>
</feature>
<gene>
    <name evidence="4" type="ORF">HII31_01792</name>
</gene>
<comment type="caution">
    <text evidence="4">The sequence shown here is derived from an EMBL/GenBank/DDBJ whole genome shotgun (WGS) entry which is preliminary data.</text>
</comment>
<dbReference type="SUPFAM" id="SSF51695">
    <property type="entry name" value="PLC-like phosphodiesterases"/>
    <property type="match status" value="1"/>
</dbReference>
<dbReference type="OrthoDB" id="4153866at2759"/>
<keyword evidence="3" id="KW-1133">Transmembrane helix</keyword>
<evidence type="ECO:0000313" key="4">
    <source>
        <dbReference type="EMBL" id="KAF7196874.1"/>
    </source>
</evidence>
<dbReference type="InterPro" id="IPR017946">
    <property type="entry name" value="PLC-like_Pdiesterase_TIM-brl"/>
</dbReference>
<name>A0A8H6VQJ8_9PEZI</name>
<proteinExistence type="inferred from homology"/>
<comment type="similarity">
    <text evidence="1">Belongs to the AIM6 family.</text>
</comment>
<dbReference type="Proteomes" id="UP000660729">
    <property type="component" value="Unassembled WGS sequence"/>
</dbReference>
<dbReference type="InterPro" id="IPR051236">
    <property type="entry name" value="HAT_RTT109-like"/>
</dbReference>
<keyword evidence="5" id="KW-1185">Reference proteome</keyword>
<dbReference type="PANTHER" id="PTHR31571:SF1">
    <property type="entry name" value="ALTERED INHERITANCE OF MITOCHONDRIA PROTEIN 6"/>
    <property type="match status" value="1"/>
</dbReference>
<evidence type="ECO:0000313" key="5">
    <source>
        <dbReference type="Proteomes" id="UP000660729"/>
    </source>
</evidence>
<keyword evidence="3" id="KW-0472">Membrane</keyword>
<evidence type="ECO:0000256" key="1">
    <source>
        <dbReference type="ARBA" id="ARBA00008858"/>
    </source>
</evidence>
<dbReference type="GO" id="GO:0008081">
    <property type="term" value="F:phosphoric diester hydrolase activity"/>
    <property type="evidence" value="ECO:0007669"/>
    <property type="project" value="InterPro"/>
</dbReference>
<sequence>MRMLHNTSVGILSRFSNNYDLLSMDPESLQPEVGQTKQDREYLARVGRLPVPLRKGHVASDAVKYIACFAIAVCIFQFVWIRRIQQGLVRITNDPWDLRFPQHLKWSSPSIFEEDRMSFVHDATPVPIHSHNDYVQRIPVFEALGSGCTSVEADIHLVDNDLLVGHSSVGLHSTNNLRNMYLEPLKRMIDHQNPNGINETWHGIFNQAPQQTIVLLVDHKTSGPETFNTLYTQLQPLRNLDYLTYWNGTTKVLRPLTIVSSGSAPFDSILALNSTHRDIFYDAKLECLLSAEDDITATSPTYKYNASNSHYASTQWHNAHLWREYYCPYNETNPAPSNAMDVQFCGTHMQQANARGLLARFWNTPNGGPRNLRDVVWRVLVDLKVDVINMDDMGVVRERSRGWGRKM</sequence>
<protein>
    <recommendedName>
        <fullName evidence="2">Altered inheritance of mitochondria protein 6</fullName>
    </recommendedName>
</protein>
<dbReference type="EMBL" id="JABCIY010000022">
    <property type="protein sequence ID" value="KAF7196874.1"/>
    <property type="molecule type" value="Genomic_DNA"/>
</dbReference>
<keyword evidence="3" id="KW-0812">Transmembrane</keyword>
<evidence type="ECO:0000256" key="2">
    <source>
        <dbReference type="ARBA" id="ARBA00014286"/>
    </source>
</evidence>
<organism evidence="4 5">
    <name type="scientific">Pseudocercospora fuligena</name>
    <dbReference type="NCBI Taxonomy" id="685502"/>
    <lineage>
        <taxon>Eukaryota</taxon>
        <taxon>Fungi</taxon>
        <taxon>Dikarya</taxon>
        <taxon>Ascomycota</taxon>
        <taxon>Pezizomycotina</taxon>
        <taxon>Dothideomycetes</taxon>
        <taxon>Dothideomycetidae</taxon>
        <taxon>Mycosphaerellales</taxon>
        <taxon>Mycosphaerellaceae</taxon>
        <taxon>Pseudocercospora</taxon>
    </lineage>
</organism>
<evidence type="ECO:0000256" key="3">
    <source>
        <dbReference type="SAM" id="Phobius"/>
    </source>
</evidence>
<dbReference type="GO" id="GO:0006629">
    <property type="term" value="P:lipid metabolic process"/>
    <property type="evidence" value="ECO:0007669"/>
    <property type="project" value="InterPro"/>
</dbReference>
<reference evidence="4" key="1">
    <citation type="submission" date="2020-04" db="EMBL/GenBank/DDBJ databases">
        <title>Draft genome resource of the tomato pathogen Pseudocercospora fuligena.</title>
        <authorList>
            <person name="Zaccaron A."/>
        </authorList>
    </citation>
    <scope>NUCLEOTIDE SEQUENCE</scope>
    <source>
        <strain evidence="4">PF001</strain>
    </source>
</reference>
<dbReference type="PANTHER" id="PTHR31571">
    <property type="entry name" value="ALTERED INHERITANCE OF MITOCHONDRIA PROTEIN 6"/>
    <property type="match status" value="1"/>
</dbReference>